<reference evidence="1 2" key="1">
    <citation type="submission" date="2022-04" db="EMBL/GenBank/DDBJ databases">
        <title>Positive selection, recombination, and allopatry shape intraspecific diversity of widespread and dominant cyanobacteria.</title>
        <authorList>
            <person name="Wei J."/>
            <person name="Shu W."/>
            <person name="Hu C."/>
        </authorList>
    </citation>
    <scope>NUCLEOTIDE SEQUENCE [LARGE SCALE GENOMIC DNA]</scope>
    <source>
        <strain evidence="1 2">AS-A4</strain>
    </source>
</reference>
<name>A0ABV0KHY8_9CYAN</name>
<proteinExistence type="predicted"/>
<dbReference type="InterPro" id="IPR008183">
    <property type="entry name" value="Aldose_1/G6P_1-epimerase"/>
</dbReference>
<dbReference type="SUPFAM" id="SSF74650">
    <property type="entry name" value="Galactose mutarotase-like"/>
    <property type="match status" value="1"/>
</dbReference>
<dbReference type="RefSeq" id="WP_190448146.1">
    <property type="nucleotide sequence ID" value="NZ_JAMPLM010000007.1"/>
</dbReference>
<dbReference type="PANTHER" id="PTHR11122:SF13">
    <property type="entry name" value="GLUCOSE-6-PHOSPHATE 1-EPIMERASE"/>
    <property type="match status" value="1"/>
</dbReference>
<sequence length="289" mass="32630">MFAIAVEQGQYKTYTLSDQTTKTSLEVIPERGGIVTRWRVQGQEIFYLDAARLTDPTLTVRGGIPILFPICGNLPDNTYTHNGQSYTLKQHGFARELPWEVVDQATDDRASITLSLTSNDQTRAVYPFDFQLLFTYTLEGNKLIAHQRYVNHSDSPMPFSAGFHPYFQVVDKAQLEVDIPADRLLDQPTKIKHPFDGTFDFERDEIDVAFTNLSRHSASVTDRAQGFRLTLTQSDEFSIIVFWTVKGKPFYCLEPWTAGRNALNTGERLLSLAPGASLETVFSLTADFL</sequence>
<dbReference type="PANTHER" id="PTHR11122">
    <property type="entry name" value="APOSPORY-ASSOCIATED PROTEIN C-RELATED"/>
    <property type="match status" value="1"/>
</dbReference>
<dbReference type="InterPro" id="IPR014718">
    <property type="entry name" value="GH-type_carb-bd"/>
</dbReference>
<organism evidence="1 2">
    <name type="scientific">Stenomitos frigidus AS-A4</name>
    <dbReference type="NCBI Taxonomy" id="2933935"/>
    <lineage>
        <taxon>Bacteria</taxon>
        <taxon>Bacillati</taxon>
        <taxon>Cyanobacteriota</taxon>
        <taxon>Cyanophyceae</taxon>
        <taxon>Leptolyngbyales</taxon>
        <taxon>Leptolyngbyaceae</taxon>
        <taxon>Stenomitos</taxon>
    </lineage>
</organism>
<keyword evidence="2" id="KW-1185">Reference proteome</keyword>
<dbReference type="CDD" id="cd09025">
    <property type="entry name" value="Aldose_epim_Slr1438"/>
    <property type="match status" value="1"/>
</dbReference>
<accession>A0ABV0KHY8</accession>
<evidence type="ECO:0000313" key="2">
    <source>
        <dbReference type="Proteomes" id="UP001476950"/>
    </source>
</evidence>
<dbReference type="EMBL" id="JAMPLM010000007">
    <property type="protein sequence ID" value="MEP1058810.1"/>
    <property type="molecule type" value="Genomic_DNA"/>
</dbReference>
<dbReference type="Pfam" id="PF01263">
    <property type="entry name" value="Aldose_epim"/>
    <property type="match status" value="1"/>
</dbReference>
<comment type="caution">
    <text evidence="1">The sequence shown here is derived from an EMBL/GenBank/DDBJ whole genome shotgun (WGS) entry which is preliminary data.</text>
</comment>
<dbReference type="Gene3D" id="2.70.98.10">
    <property type="match status" value="1"/>
</dbReference>
<protein>
    <submittedName>
        <fullName evidence="1">Aldose epimerase</fullName>
    </submittedName>
</protein>
<dbReference type="InterPro" id="IPR011013">
    <property type="entry name" value="Gal_mutarotase_sf_dom"/>
</dbReference>
<gene>
    <name evidence="1" type="ORF">NDI38_10215</name>
</gene>
<dbReference type="Proteomes" id="UP001476950">
    <property type="component" value="Unassembled WGS sequence"/>
</dbReference>
<evidence type="ECO:0000313" key="1">
    <source>
        <dbReference type="EMBL" id="MEP1058810.1"/>
    </source>
</evidence>